<proteinExistence type="predicted"/>
<sequence>MTANALISNPEEDWQISLRCHCGIVHVNDLKNPNFVKIFHSNNLGKSCGSSKNPSISQ</sequence>
<protein>
    <recommendedName>
        <fullName evidence="3">CENP-V/GFA domain-containing protein</fullName>
    </recommendedName>
</protein>
<dbReference type="Proteomes" id="UP000626656">
    <property type="component" value="Unassembled WGS sequence"/>
</dbReference>
<dbReference type="EMBL" id="CAHJWF010000185">
    <property type="protein sequence ID" value="CAB5500781.1"/>
    <property type="molecule type" value="Genomic_DNA"/>
</dbReference>
<gene>
    <name evidence="1" type="ORF">AZO1586I_704</name>
</gene>
<organism evidence="1 2">
    <name type="scientific">Bathymodiolus thermophilus thioautotrophic gill symbiont</name>
    <dbReference type="NCBI Taxonomy" id="2360"/>
    <lineage>
        <taxon>Bacteria</taxon>
        <taxon>Pseudomonadati</taxon>
        <taxon>Pseudomonadota</taxon>
        <taxon>Gammaproteobacteria</taxon>
        <taxon>sulfur-oxidizing symbionts</taxon>
    </lineage>
</organism>
<keyword evidence="2" id="KW-1185">Reference proteome</keyword>
<evidence type="ECO:0000313" key="1">
    <source>
        <dbReference type="EMBL" id="CAB5500781.1"/>
    </source>
</evidence>
<name>A0ABM8M6L0_9GAMM</name>
<evidence type="ECO:0000313" key="2">
    <source>
        <dbReference type="Proteomes" id="UP000626656"/>
    </source>
</evidence>
<reference evidence="1 2" key="1">
    <citation type="submission" date="2020-05" db="EMBL/GenBank/DDBJ databases">
        <authorList>
            <person name="Petersen J."/>
            <person name="Sayavedra L."/>
        </authorList>
    </citation>
    <scope>NUCLEOTIDE SEQUENCE [LARGE SCALE GENOMIC DNA]</scope>
    <source>
        <strain evidence="1">B azoricus SOX ET2 1586I</strain>
    </source>
</reference>
<evidence type="ECO:0008006" key="3">
    <source>
        <dbReference type="Google" id="ProtNLM"/>
    </source>
</evidence>
<comment type="caution">
    <text evidence="1">The sequence shown here is derived from an EMBL/GenBank/DDBJ whole genome shotgun (WGS) entry which is preliminary data.</text>
</comment>
<accession>A0ABM8M6L0</accession>